<evidence type="ECO:0000313" key="3">
    <source>
        <dbReference type="EMBL" id="MBX41723.1"/>
    </source>
</evidence>
<dbReference type="PANTHER" id="PTHR33143">
    <property type="entry name" value="F16F4.1 PROTEIN-RELATED"/>
    <property type="match status" value="1"/>
</dbReference>
<evidence type="ECO:0000256" key="1">
    <source>
        <dbReference type="SAM" id="MobiDB-lite"/>
    </source>
</evidence>
<dbReference type="EMBL" id="GGEC01061239">
    <property type="protein sequence ID" value="MBX41723.1"/>
    <property type="molecule type" value="Transcribed_RNA"/>
</dbReference>
<dbReference type="Pfam" id="PF05678">
    <property type="entry name" value="VQ"/>
    <property type="match status" value="1"/>
</dbReference>
<name>A0A2P2NH05_RHIMU</name>
<dbReference type="InterPro" id="IPR008889">
    <property type="entry name" value="VQ"/>
</dbReference>
<dbReference type="InterPro" id="IPR039607">
    <property type="entry name" value="VQ_8/17/18/20/21/25"/>
</dbReference>
<accession>A0A2P2NH05</accession>
<evidence type="ECO:0000259" key="2">
    <source>
        <dbReference type="Pfam" id="PF05678"/>
    </source>
</evidence>
<feature type="region of interest" description="Disordered" evidence="1">
    <location>
        <begin position="63"/>
        <end position="96"/>
    </location>
</feature>
<organism evidence="3">
    <name type="scientific">Rhizophora mucronata</name>
    <name type="common">Asiatic mangrove</name>
    <dbReference type="NCBI Taxonomy" id="61149"/>
    <lineage>
        <taxon>Eukaryota</taxon>
        <taxon>Viridiplantae</taxon>
        <taxon>Streptophyta</taxon>
        <taxon>Embryophyta</taxon>
        <taxon>Tracheophyta</taxon>
        <taxon>Spermatophyta</taxon>
        <taxon>Magnoliopsida</taxon>
        <taxon>eudicotyledons</taxon>
        <taxon>Gunneridae</taxon>
        <taxon>Pentapetalae</taxon>
        <taxon>rosids</taxon>
        <taxon>fabids</taxon>
        <taxon>Malpighiales</taxon>
        <taxon>Rhizophoraceae</taxon>
        <taxon>Rhizophora</taxon>
    </lineage>
</organism>
<reference evidence="3" key="1">
    <citation type="submission" date="2018-02" db="EMBL/GenBank/DDBJ databases">
        <title>Rhizophora mucronata_Transcriptome.</title>
        <authorList>
            <person name="Meera S.P."/>
            <person name="Sreeshan A."/>
            <person name="Augustine A."/>
        </authorList>
    </citation>
    <scope>NUCLEOTIDE SEQUENCE</scope>
    <source>
        <tissue evidence="3">Leaf</tissue>
    </source>
</reference>
<sequence length="168" mass="19167">MEDTIKKQPCLPTSTASPIAMHRDSQTISKVKPKIRITHIFAPEIIKTDVASFRELVQRLTGKPPERSCKKRPRIARARTEDIQSRGTSNYSARHDHKPLMTKTMELRSGFVSLGSRDHQRVKKEEEEMWNETSSGGFLGVFSDLDGLMQDLGEFPLMPEDPDQMQWA</sequence>
<dbReference type="PANTHER" id="PTHR33143:SF3">
    <property type="entry name" value="VQ MOTIF-CONTAINING PROTEIN 17-RELATED"/>
    <property type="match status" value="1"/>
</dbReference>
<protein>
    <recommendedName>
        <fullName evidence="2">VQ domain-containing protein</fullName>
    </recommendedName>
</protein>
<feature type="domain" description="VQ" evidence="2">
    <location>
        <begin position="40"/>
        <end position="65"/>
    </location>
</feature>
<proteinExistence type="predicted"/>
<dbReference type="AlphaFoldDB" id="A0A2P2NH05"/>
<dbReference type="GO" id="GO:0005634">
    <property type="term" value="C:nucleus"/>
    <property type="evidence" value="ECO:0007669"/>
    <property type="project" value="TreeGrafter"/>
</dbReference>